<dbReference type="EMBL" id="AWSJ01000206">
    <property type="protein sequence ID" value="ERI08454.1"/>
    <property type="molecule type" value="Genomic_DNA"/>
</dbReference>
<gene>
    <name evidence="2" type="ORF">HMPREF0083_03476</name>
</gene>
<proteinExistence type="predicted"/>
<evidence type="ECO:0000313" key="2">
    <source>
        <dbReference type="EMBL" id="ERI08454.1"/>
    </source>
</evidence>
<evidence type="ECO:0000256" key="1">
    <source>
        <dbReference type="SAM" id="Phobius"/>
    </source>
</evidence>
<dbReference type="Proteomes" id="UP000016511">
    <property type="component" value="Unassembled WGS sequence"/>
</dbReference>
<name>U1WIP7_ANEAE</name>
<dbReference type="STRING" id="649747.HMPREF0083_03476"/>
<dbReference type="AlphaFoldDB" id="U1WIP7"/>
<keyword evidence="1" id="KW-0812">Transmembrane</keyword>
<comment type="caution">
    <text evidence="2">The sequence shown here is derived from an EMBL/GenBank/DDBJ whole genome shotgun (WGS) entry which is preliminary data.</text>
</comment>
<feature type="transmembrane region" description="Helical" evidence="1">
    <location>
        <begin position="6"/>
        <end position="31"/>
    </location>
</feature>
<keyword evidence="1" id="KW-1133">Transmembrane helix</keyword>
<dbReference type="HOGENOM" id="CLU_3303864_0_0_9"/>
<reference evidence="2 3" key="1">
    <citation type="submission" date="2013-08" db="EMBL/GenBank/DDBJ databases">
        <authorList>
            <person name="Weinstock G."/>
            <person name="Sodergren E."/>
            <person name="Wylie T."/>
            <person name="Fulton L."/>
            <person name="Fulton R."/>
            <person name="Fronick C."/>
            <person name="O'Laughlin M."/>
            <person name="Godfrey J."/>
            <person name="Miner T."/>
            <person name="Herter B."/>
            <person name="Appelbaum E."/>
            <person name="Cordes M."/>
            <person name="Lek S."/>
            <person name="Wollam A."/>
            <person name="Pepin K.H."/>
            <person name="Palsikar V.B."/>
            <person name="Mitreva M."/>
            <person name="Wilson R.K."/>
        </authorList>
    </citation>
    <scope>NUCLEOTIDE SEQUENCE [LARGE SCALE GENOMIC DNA]</scope>
    <source>
        <strain evidence="2 3">ATCC 12856</strain>
    </source>
</reference>
<protein>
    <submittedName>
        <fullName evidence="2">Uncharacterized protein</fullName>
    </submittedName>
</protein>
<keyword evidence="3" id="KW-1185">Reference proteome</keyword>
<accession>U1WIP7</accession>
<evidence type="ECO:0000313" key="3">
    <source>
        <dbReference type="Proteomes" id="UP000016511"/>
    </source>
</evidence>
<organism evidence="2 3">
    <name type="scientific">Aneurinibacillus aneurinilyticus ATCC 12856</name>
    <dbReference type="NCBI Taxonomy" id="649747"/>
    <lineage>
        <taxon>Bacteria</taxon>
        <taxon>Bacillati</taxon>
        <taxon>Bacillota</taxon>
        <taxon>Bacilli</taxon>
        <taxon>Bacillales</taxon>
        <taxon>Paenibacillaceae</taxon>
        <taxon>Aneurinibacillus group</taxon>
        <taxon>Aneurinibacillus</taxon>
    </lineage>
</organism>
<sequence>MMNCDFFCILPATLLFVVRLSIWYLFFQFLVNEGIKNER</sequence>
<keyword evidence="1" id="KW-0472">Membrane</keyword>